<comment type="similarity">
    <text evidence="1">Belongs to the GTP cyclohydrolase I type 2/NIF3 family.</text>
</comment>
<dbReference type="SUPFAM" id="SSF102705">
    <property type="entry name" value="NIF3 (NGG1p interacting factor 3)-like"/>
    <property type="match status" value="1"/>
</dbReference>
<protein>
    <recommendedName>
        <fullName evidence="2">GTP cyclohydrolase 1 type 2 homolog</fullName>
    </recommendedName>
</protein>
<proteinExistence type="inferred from homology"/>
<dbReference type="InterPro" id="IPR036069">
    <property type="entry name" value="DUF34/NIF3_sf"/>
</dbReference>
<feature type="non-terminal residue" evidence="4">
    <location>
        <position position="68"/>
    </location>
</feature>
<dbReference type="Gene3D" id="3.40.1390.30">
    <property type="entry name" value="NIF3 (NGG1p interacting factor 3)-like"/>
    <property type="match status" value="1"/>
</dbReference>
<dbReference type="GO" id="GO:0046872">
    <property type="term" value="F:metal ion binding"/>
    <property type="evidence" value="ECO:0007669"/>
    <property type="project" value="UniProtKB-KW"/>
</dbReference>
<evidence type="ECO:0000256" key="3">
    <source>
        <dbReference type="PIRSR" id="PIRSR602678-1"/>
    </source>
</evidence>
<comment type="caution">
    <text evidence="4">The sequence shown here is derived from an EMBL/GenBank/DDBJ whole genome shotgun (WGS) entry which is preliminary data.</text>
</comment>
<sequence length="68" mass="7523">MTITIQNVLNKLTEPVDMLEKSVDKLVFGDPSTDVKGIIVAFVASHYVIQRAIDMGANLIITHEGTFY</sequence>
<gene>
    <name evidence="4" type="ORF">CHH61_26555</name>
</gene>
<evidence type="ECO:0000256" key="1">
    <source>
        <dbReference type="ARBA" id="ARBA00006964"/>
    </source>
</evidence>
<organism evidence="4 5">
    <name type="scientific">Shouchella clausii</name>
    <name type="common">Alkalihalobacillus clausii</name>
    <dbReference type="NCBI Taxonomy" id="79880"/>
    <lineage>
        <taxon>Bacteria</taxon>
        <taxon>Bacillati</taxon>
        <taxon>Bacillota</taxon>
        <taxon>Bacilli</taxon>
        <taxon>Bacillales</taxon>
        <taxon>Bacillaceae</taxon>
        <taxon>Shouchella</taxon>
    </lineage>
</organism>
<feature type="binding site" evidence="3">
    <location>
        <position position="63"/>
    </location>
    <ligand>
        <name>a divalent metal cation</name>
        <dbReference type="ChEBI" id="CHEBI:60240"/>
        <label>1</label>
    </ligand>
</feature>
<reference evidence="4 5" key="1">
    <citation type="submission" date="2017-07" db="EMBL/GenBank/DDBJ databases">
        <title>Isolation and whole genome analysis of endospore-forming bacteria from heroin.</title>
        <authorList>
            <person name="Kalinowski J."/>
            <person name="Ahrens B."/>
            <person name="Al-Dilaimi A."/>
            <person name="Winkler A."/>
            <person name="Wibberg D."/>
            <person name="Schleenbecker U."/>
            <person name="Ruckert C."/>
            <person name="Wolfel R."/>
            <person name="Grass G."/>
        </authorList>
    </citation>
    <scope>NUCLEOTIDE SEQUENCE [LARGE SCALE GENOMIC DNA]</scope>
    <source>
        <strain evidence="4 5">7523-2</strain>
    </source>
</reference>
<dbReference type="EMBL" id="NPBS01001023">
    <property type="protein sequence ID" value="PAF11579.1"/>
    <property type="molecule type" value="Genomic_DNA"/>
</dbReference>
<accession>A0A268QU63</accession>
<name>A0A268QU63_SHOCL</name>
<dbReference type="InterPro" id="IPR002678">
    <property type="entry name" value="DUF34/NIF3"/>
</dbReference>
<dbReference type="Proteomes" id="UP000216133">
    <property type="component" value="Unassembled WGS sequence"/>
</dbReference>
<evidence type="ECO:0000256" key="2">
    <source>
        <dbReference type="ARBA" id="ARBA00022112"/>
    </source>
</evidence>
<evidence type="ECO:0000313" key="5">
    <source>
        <dbReference type="Proteomes" id="UP000216133"/>
    </source>
</evidence>
<keyword evidence="3" id="KW-0479">Metal-binding</keyword>
<dbReference type="Pfam" id="PF01784">
    <property type="entry name" value="DUF34_NIF3"/>
    <property type="match status" value="1"/>
</dbReference>
<dbReference type="AlphaFoldDB" id="A0A268QU63"/>
<evidence type="ECO:0000313" key="4">
    <source>
        <dbReference type="EMBL" id="PAF11579.1"/>
    </source>
</evidence>